<keyword evidence="2" id="KW-1133">Transmembrane helix</keyword>
<dbReference type="Proteomes" id="UP001212411">
    <property type="component" value="Chromosome 2"/>
</dbReference>
<feature type="transmembrane region" description="Helical" evidence="2">
    <location>
        <begin position="418"/>
        <end position="435"/>
    </location>
</feature>
<feature type="transmembrane region" description="Helical" evidence="2">
    <location>
        <begin position="385"/>
        <end position="406"/>
    </location>
</feature>
<feature type="transmembrane region" description="Helical" evidence="2">
    <location>
        <begin position="313"/>
        <end position="339"/>
    </location>
</feature>
<organism evidence="4 5">
    <name type="scientific">Schizosaccharomyces osmophilus</name>
    <dbReference type="NCBI Taxonomy" id="2545709"/>
    <lineage>
        <taxon>Eukaryota</taxon>
        <taxon>Fungi</taxon>
        <taxon>Dikarya</taxon>
        <taxon>Ascomycota</taxon>
        <taxon>Taphrinomycotina</taxon>
        <taxon>Schizosaccharomycetes</taxon>
        <taxon>Schizosaccharomycetales</taxon>
        <taxon>Schizosaccharomycetaceae</taxon>
        <taxon>Schizosaccharomyces</taxon>
    </lineage>
</organism>
<reference evidence="4 5" key="1">
    <citation type="journal article" date="2023" name="G3 (Bethesda)">
        <title>A high-quality reference genome for the fission yeast Schizosaccharomyces osmophilus.</title>
        <authorList>
            <person name="Jia G.S."/>
            <person name="Zhang W.C."/>
            <person name="Liang Y."/>
            <person name="Liu X.H."/>
            <person name="Rhind N."/>
            <person name="Pidoux A."/>
            <person name="Brysch-Herzberg M."/>
            <person name="Du L.L."/>
        </authorList>
    </citation>
    <scope>NUCLEOTIDE SEQUENCE [LARGE SCALE GENOMIC DNA]</scope>
    <source>
        <strain evidence="4 5">CBS 15793</strain>
    </source>
</reference>
<feature type="transmembrane region" description="Helical" evidence="2">
    <location>
        <begin position="206"/>
        <end position="225"/>
    </location>
</feature>
<feature type="region of interest" description="Disordered" evidence="1">
    <location>
        <begin position="446"/>
        <end position="475"/>
    </location>
</feature>
<dbReference type="RefSeq" id="XP_056038026.1">
    <property type="nucleotide sequence ID" value="XM_056182021.1"/>
</dbReference>
<evidence type="ECO:0000256" key="2">
    <source>
        <dbReference type="SAM" id="Phobius"/>
    </source>
</evidence>
<feature type="signal peptide" evidence="3">
    <location>
        <begin position="1"/>
        <end position="18"/>
    </location>
</feature>
<dbReference type="KEGG" id="som:SOMG_03230"/>
<feature type="transmembrane region" description="Helical" evidence="2">
    <location>
        <begin position="290"/>
        <end position="306"/>
    </location>
</feature>
<sequence>MLFSSWISALLFTGSVLASLPYDPHADGPVSYDHIDGGNGASDSPSFVEDETLAVFPVDTSSNVQAFTSWYLINPIENEPESAYAKIYLKPNVNGTVHFRSIFYPDLFQAYKHAIDGSKDFEFIKSLVPKSNESFLEYSLSSGVTKSYRQPFREPGIHLFVGYQELPEDTESFLQGESVRTKSQDEYDPIMHVRYRSGDLQDSTPFYRSFVFLSVISSCIGLYWLIHLFRNPQKITFTHCLLLGWYIAFLFNHPIKQSLFSNKDFYETHGNFALFSMFFSYSFGNGIERSLFNSFILAFALGMGYVRHSSKKLISLVTLVGWTQLAFITIAPFIFPVLFIVGSPKAKYLQAAWMLFNFGYIPSVMFIGQFLACRKGLTLVEAKSTNFAMFVVFTVISTLVSIIIFVNSTASFEILPEVMKILIGVMFFCVVAINLNRREKVLKDGNSSNLQEPLPSYKDDPETDLPAADKKLPVV</sequence>
<proteinExistence type="predicted"/>
<accession>A0AAE9WDC2</accession>
<dbReference type="GeneID" id="80876710"/>
<keyword evidence="2" id="KW-0812">Transmembrane</keyword>
<keyword evidence="5" id="KW-1185">Reference proteome</keyword>
<evidence type="ECO:0000256" key="1">
    <source>
        <dbReference type="SAM" id="MobiDB-lite"/>
    </source>
</evidence>
<feature type="transmembrane region" description="Helical" evidence="2">
    <location>
        <begin position="351"/>
        <end position="373"/>
    </location>
</feature>
<protein>
    <submittedName>
        <fullName evidence="4">Multicopy membrane protein</fullName>
    </submittedName>
</protein>
<dbReference type="EMBL" id="CP115612">
    <property type="protein sequence ID" value="WBW73783.1"/>
    <property type="molecule type" value="Genomic_DNA"/>
</dbReference>
<feature type="transmembrane region" description="Helical" evidence="2">
    <location>
        <begin position="237"/>
        <end position="255"/>
    </location>
</feature>
<evidence type="ECO:0000256" key="3">
    <source>
        <dbReference type="SAM" id="SignalP"/>
    </source>
</evidence>
<name>A0AAE9WDC2_9SCHI</name>
<evidence type="ECO:0000313" key="5">
    <source>
        <dbReference type="Proteomes" id="UP001212411"/>
    </source>
</evidence>
<gene>
    <name evidence="4" type="ORF">SOMG_03230</name>
</gene>
<dbReference type="AlphaFoldDB" id="A0AAE9WDC2"/>
<keyword evidence="2" id="KW-0472">Membrane</keyword>
<evidence type="ECO:0000313" key="4">
    <source>
        <dbReference type="EMBL" id="WBW73783.1"/>
    </source>
</evidence>
<keyword evidence="3" id="KW-0732">Signal</keyword>
<feature type="chain" id="PRO_5042038637" evidence="3">
    <location>
        <begin position="19"/>
        <end position="475"/>
    </location>
</feature>